<evidence type="ECO:0000313" key="1">
    <source>
        <dbReference type="EMBL" id="VDM84450.1"/>
    </source>
</evidence>
<accession>A0A3P7JFS2</accession>
<dbReference type="Proteomes" id="UP000270094">
    <property type="component" value="Unassembled WGS sequence"/>
</dbReference>
<dbReference type="AlphaFoldDB" id="A0A3P7JFS2"/>
<keyword evidence="2" id="KW-1185">Reference proteome</keyword>
<protein>
    <submittedName>
        <fullName evidence="1">Uncharacterized protein</fullName>
    </submittedName>
</protein>
<reference evidence="1 2" key="1">
    <citation type="submission" date="2018-11" db="EMBL/GenBank/DDBJ databases">
        <authorList>
            <consortium name="Pathogen Informatics"/>
        </authorList>
    </citation>
    <scope>NUCLEOTIDE SEQUENCE [LARGE SCALE GENOMIC DNA]</scope>
</reference>
<dbReference type="EMBL" id="UYYB01130223">
    <property type="protein sequence ID" value="VDM84450.1"/>
    <property type="molecule type" value="Genomic_DNA"/>
</dbReference>
<evidence type="ECO:0000313" key="2">
    <source>
        <dbReference type="Proteomes" id="UP000270094"/>
    </source>
</evidence>
<name>A0A3P7JFS2_STRVU</name>
<sequence length="116" mass="12879">MLAELDQMLYLFLDDIHLLKYGPFMSTIEKRVRQLTGSNRSIIVAEVLLDEVLLRRNGVMTGGIQGPGTGSVHPFLSCSRASSNYPELLILPGNMDALKEMALCQFEFIDSAVRSC</sequence>
<organism evidence="1 2">
    <name type="scientific">Strongylus vulgaris</name>
    <name type="common">Blood worm</name>
    <dbReference type="NCBI Taxonomy" id="40348"/>
    <lineage>
        <taxon>Eukaryota</taxon>
        <taxon>Metazoa</taxon>
        <taxon>Ecdysozoa</taxon>
        <taxon>Nematoda</taxon>
        <taxon>Chromadorea</taxon>
        <taxon>Rhabditida</taxon>
        <taxon>Rhabditina</taxon>
        <taxon>Rhabditomorpha</taxon>
        <taxon>Strongyloidea</taxon>
        <taxon>Strongylidae</taxon>
        <taxon>Strongylus</taxon>
    </lineage>
</organism>
<feature type="non-terminal residue" evidence="1">
    <location>
        <position position="116"/>
    </location>
</feature>
<proteinExistence type="predicted"/>
<gene>
    <name evidence="1" type="ORF">SVUK_LOCUS19448</name>
</gene>